<organism evidence="2 3">
    <name type="scientific">Triparma laevis f. inornata</name>
    <dbReference type="NCBI Taxonomy" id="1714386"/>
    <lineage>
        <taxon>Eukaryota</taxon>
        <taxon>Sar</taxon>
        <taxon>Stramenopiles</taxon>
        <taxon>Ochrophyta</taxon>
        <taxon>Bolidophyceae</taxon>
        <taxon>Parmales</taxon>
        <taxon>Triparmaceae</taxon>
        <taxon>Triparma</taxon>
    </lineage>
</organism>
<dbReference type="EMBL" id="BLQM01000245">
    <property type="protein sequence ID" value="GMH78139.1"/>
    <property type="molecule type" value="Genomic_DNA"/>
</dbReference>
<gene>
    <name evidence="2" type="ORF">TL16_g07683</name>
</gene>
<accession>A0A9W7EED2</accession>
<feature type="region of interest" description="Disordered" evidence="1">
    <location>
        <begin position="1"/>
        <end position="22"/>
    </location>
</feature>
<sequence length="85" mass="9303">MYKTMSTPPSVPPSSPPTSLDSRYKLGRSQISTSHIPTIEKGITLLGKLLQASIEKTGERSVRVDCFRCFRGALILLTLTFYGVG</sequence>
<name>A0A9W7EED2_9STRA</name>
<reference evidence="3" key="1">
    <citation type="journal article" date="2023" name="Commun. Biol.">
        <title>Genome analysis of Parmales, the sister group of diatoms, reveals the evolutionary specialization of diatoms from phago-mixotrophs to photoautotrophs.</title>
        <authorList>
            <person name="Ban H."/>
            <person name="Sato S."/>
            <person name="Yoshikawa S."/>
            <person name="Yamada K."/>
            <person name="Nakamura Y."/>
            <person name="Ichinomiya M."/>
            <person name="Sato N."/>
            <person name="Blanc-Mathieu R."/>
            <person name="Endo H."/>
            <person name="Kuwata A."/>
            <person name="Ogata H."/>
        </authorList>
    </citation>
    <scope>NUCLEOTIDE SEQUENCE [LARGE SCALE GENOMIC DNA]</scope>
</reference>
<comment type="caution">
    <text evidence="2">The sequence shown here is derived from an EMBL/GenBank/DDBJ whole genome shotgun (WGS) entry which is preliminary data.</text>
</comment>
<evidence type="ECO:0000256" key="1">
    <source>
        <dbReference type="SAM" id="MobiDB-lite"/>
    </source>
</evidence>
<evidence type="ECO:0000313" key="2">
    <source>
        <dbReference type="EMBL" id="GMH78139.1"/>
    </source>
</evidence>
<dbReference type="Proteomes" id="UP001162640">
    <property type="component" value="Unassembled WGS sequence"/>
</dbReference>
<dbReference type="AlphaFoldDB" id="A0A9W7EED2"/>
<evidence type="ECO:0000313" key="3">
    <source>
        <dbReference type="Proteomes" id="UP001162640"/>
    </source>
</evidence>
<proteinExistence type="predicted"/>
<protein>
    <submittedName>
        <fullName evidence="2">Uncharacterized protein</fullName>
    </submittedName>
</protein>